<feature type="region of interest" description="Disordered" evidence="1">
    <location>
        <begin position="615"/>
        <end position="774"/>
    </location>
</feature>
<comment type="caution">
    <text evidence="2">The sequence shown here is derived from an EMBL/GenBank/DDBJ whole genome shotgun (WGS) entry which is preliminary data.</text>
</comment>
<feature type="region of interest" description="Disordered" evidence="1">
    <location>
        <begin position="331"/>
        <end position="573"/>
    </location>
</feature>
<feature type="region of interest" description="Disordered" evidence="1">
    <location>
        <begin position="272"/>
        <end position="302"/>
    </location>
</feature>
<dbReference type="Proteomes" id="UP001172673">
    <property type="component" value="Unassembled WGS sequence"/>
</dbReference>
<feature type="region of interest" description="Disordered" evidence="1">
    <location>
        <begin position="97"/>
        <end position="136"/>
    </location>
</feature>
<evidence type="ECO:0000256" key="1">
    <source>
        <dbReference type="SAM" id="MobiDB-lite"/>
    </source>
</evidence>
<feature type="compositionally biased region" description="Basic residues" evidence="1">
    <location>
        <begin position="659"/>
        <end position="668"/>
    </location>
</feature>
<feature type="compositionally biased region" description="Polar residues" evidence="1">
    <location>
        <begin position="51"/>
        <end position="64"/>
    </location>
</feature>
<gene>
    <name evidence="2" type="ORF">H2200_012849</name>
</gene>
<accession>A0AA38WWX7</accession>
<dbReference type="EMBL" id="JAPDRK010000025">
    <property type="protein sequence ID" value="KAJ9602656.1"/>
    <property type="molecule type" value="Genomic_DNA"/>
</dbReference>
<feature type="compositionally biased region" description="Polar residues" evidence="1">
    <location>
        <begin position="71"/>
        <end position="85"/>
    </location>
</feature>
<keyword evidence="3" id="KW-1185">Reference proteome</keyword>
<evidence type="ECO:0000313" key="3">
    <source>
        <dbReference type="Proteomes" id="UP001172673"/>
    </source>
</evidence>
<feature type="compositionally biased region" description="Low complexity" evidence="1">
    <location>
        <begin position="419"/>
        <end position="430"/>
    </location>
</feature>
<dbReference type="AlphaFoldDB" id="A0AA38WWX7"/>
<organism evidence="2 3">
    <name type="scientific">Cladophialophora chaetospira</name>
    <dbReference type="NCBI Taxonomy" id="386627"/>
    <lineage>
        <taxon>Eukaryota</taxon>
        <taxon>Fungi</taxon>
        <taxon>Dikarya</taxon>
        <taxon>Ascomycota</taxon>
        <taxon>Pezizomycotina</taxon>
        <taxon>Eurotiomycetes</taxon>
        <taxon>Chaetothyriomycetidae</taxon>
        <taxon>Chaetothyriales</taxon>
        <taxon>Herpotrichiellaceae</taxon>
        <taxon>Cladophialophora</taxon>
    </lineage>
</organism>
<reference evidence="2" key="1">
    <citation type="submission" date="2022-10" db="EMBL/GenBank/DDBJ databases">
        <title>Culturing micro-colonial fungi from biological soil crusts in the Mojave desert and describing Neophaeococcomyces mojavensis, and introducing the new genera and species Taxawa tesnikishii.</title>
        <authorList>
            <person name="Kurbessoian T."/>
            <person name="Stajich J.E."/>
        </authorList>
    </citation>
    <scope>NUCLEOTIDE SEQUENCE</scope>
    <source>
        <strain evidence="2">TK_41</strain>
    </source>
</reference>
<name>A0AA38WWX7_9EURO</name>
<feature type="region of interest" description="Disordered" evidence="1">
    <location>
        <begin position="51"/>
        <end position="85"/>
    </location>
</feature>
<feature type="region of interest" description="Disordered" evidence="1">
    <location>
        <begin position="817"/>
        <end position="842"/>
    </location>
</feature>
<feature type="compositionally biased region" description="Basic residues" evidence="1">
    <location>
        <begin position="558"/>
        <end position="571"/>
    </location>
</feature>
<feature type="compositionally biased region" description="Polar residues" evidence="1">
    <location>
        <begin position="740"/>
        <end position="750"/>
    </location>
</feature>
<proteinExistence type="predicted"/>
<sequence length="849" mass="91123">MPTEIADSDAESDLGSPPKQAYRITQVDEETKPHASPSVIDFDQFLDQTQRLSSSATNHLSGISQLDGAGDNSNHPESNATIARTNLTSLTLDMSPAVKSKKRAHSVLQGGSKDLSHEPDKKSKSKRSKTYGAISKSRSSIGDDLFAPSLPQPTENESSLSIDAGTTGIAQEISDSHRAHATPDLSAATTFSGQNGETSFLGRAAPDATSLMTTSLASMGQYHSINLDFRGGLDVNANPFGPPTQMSLVGDPDPAGMDHLANAYEGPEESLYTHTDASNFDPIADQPLPAVSQSSPNRPLAVDPADLIRSDATSDVPGHAHELDNIAEINEDAADVALPSTERPAPKKRGRKAKNSTLASKSRADQDGDNVEDSTLTSMPPPGRSRLGTVDSVSQASEASGPISSTRKRKRGKSKQIAEEPPANAAESSPVKQSNGELGLSDESIIGLPKEAYKPRPSRSRSKVVAEEEEDMAPPRADDSSPVKPPSSGPNLSDEAAIGVPKDNYKPRPSRSRSKKVVEEEVPDIPVPEPELDHHTPAKSITVNVPEETPTLPSTKSSTKKGRKAKVKRAKTSAAALLKKTDPMLSDGEEDVMWMETKPAPVKLDLPPALKTVKKEVDLPDEEDEDVVSHKRTKGKANNITIEIPLNPETNNHAAEPKKRGRKPKKTAQKSAEKIVDEEDEAQPHEDNTAPRPPLAEKPSNISPPNESEKGKNSKKTPTISPFTSPEPEVRAQPKLSKSPAKSNANQPVTTPAKPKATSAEKGLTKHSPIAHLTTSTKKAIYRVGLSRRQNIPSLLRKVDRDKGPVKNVVIKQKERKVKMDENWDGEEGGGNDPGEMRGADGMLVEWEF</sequence>
<feature type="compositionally biased region" description="Low complexity" evidence="1">
    <location>
        <begin position="546"/>
        <end position="557"/>
    </location>
</feature>
<protein>
    <submittedName>
        <fullName evidence="2">Uncharacterized protein</fullName>
    </submittedName>
</protein>
<evidence type="ECO:0000313" key="2">
    <source>
        <dbReference type="EMBL" id="KAJ9602656.1"/>
    </source>
</evidence>